<dbReference type="EMBL" id="CP036264">
    <property type="protein sequence ID" value="QEF99757.1"/>
    <property type="molecule type" value="Genomic_DNA"/>
</dbReference>
<accession>A0A5B9MLE5</accession>
<evidence type="ECO:0000313" key="4">
    <source>
        <dbReference type="Proteomes" id="UP000321353"/>
    </source>
</evidence>
<dbReference type="InterPro" id="IPR041657">
    <property type="entry name" value="HTH_17"/>
</dbReference>
<feature type="region of interest" description="Disordered" evidence="1">
    <location>
        <begin position="58"/>
        <end position="82"/>
    </location>
</feature>
<name>A0A5B9MLE5_9BACT</name>
<dbReference type="KEGG" id="smam:Mal15_38230"/>
<dbReference type="AlphaFoldDB" id="A0A5B9MLE5"/>
<proteinExistence type="predicted"/>
<reference evidence="3 4" key="1">
    <citation type="submission" date="2019-02" db="EMBL/GenBank/DDBJ databases">
        <title>Planctomycetal bacteria perform biofilm scaping via a novel small molecule.</title>
        <authorList>
            <person name="Jeske O."/>
            <person name="Boedeker C."/>
            <person name="Wiegand S."/>
            <person name="Breitling P."/>
            <person name="Kallscheuer N."/>
            <person name="Jogler M."/>
            <person name="Rohde M."/>
            <person name="Petersen J."/>
            <person name="Medema M.H."/>
            <person name="Surup F."/>
            <person name="Jogler C."/>
        </authorList>
    </citation>
    <scope>NUCLEOTIDE SEQUENCE [LARGE SCALE GENOMIC DNA]</scope>
    <source>
        <strain evidence="3 4">Mal15</strain>
    </source>
</reference>
<evidence type="ECO:0000259" key="2">
    <source>
        <dbReference type="Pfam" id="PF12728"/>
    </source>
</evidence>
<keyword evidence="4" id="KW-1185">Reference proteome</keyword>
<feature type="domain" description="Helix-turn-helix" evidence="2">
    <location>
        <begin position="8"/>
        <end position="60"/>
    </location>
</feature>
<organism evidence="3 4">
    <name type="scientific">Stieleria maiorica</name>
    <dbReference type="NCBI Taxonomy" id="2795974"/>
    <lineage>
        <taxon>Bacteria</taxon>
        <taxon>Pseudomonadati</taxon>
        <taxon>Planctomycetota</taxon>
        <taxon>Planctomycetia</taxon>
        <taxon>Pirellulales</taxon>
        <taxon>Pirellulaceae</taxon>
        <taxon>Stieleria</taxon>
    </lineage>
</organism>
<evidence type="ECO:0000256" key="1">
    <source>
        <dbReference type="SAM" id="MobiDB-lite"/>
    </source>
</evidence>
<sequence>MSEIKLHTLDEAAEILRTHRESVRQMIVEGEIQGTPMGRGTKRRKWLVSDDALRRFIANREESAKPQPKRKRASAPMPKQWV</sequence>
<gene>
    <name evidence="3" type="ORF">Mal15_38230</name>
</gene>
<evidence type="ECO:0000313" key="3">
    <source>
        <dbReference type="EMBL" id="QEF99757.1"/>
    </source>
</evidence>
<dbReference type="Proteomes" id="UP000321353">
    <property type="component" value="Chromosome"/>
</dbReference>
<protein>
    <submittedName>
        <fullName evidence="3">Helix-turn-helix domain protein</fullName>
    </submittedName>
</protein>
<dbReference type="Pfam" id="PF12728">
    <property type="entry name" value="HTH_17"/>
    <property type="match status" value="1"/>
</dbReference>
<dbReference type="RefSeq" id="WP_147869113.1">
    <property type="nucleotide sequence ID" value="NZ_CP036264.1"/>
</dbReference>